<gene>
    <name evidence="1" type="ORF">TWF694_003341</name>
</gene>
<reference evidence="1 2" key="1">
    <citation type="submission" date="2019-10" db="EMBL/GenBank/DDBJ databases">
        <authorList>
            <person name="Palmer J.M."/>
        </authorList>
    </citation>
    <scope>NUCLEOTIDE SEQUENCE [LARGE SCALE GENOMIC DNA]</scope>
    <source>
        <strain evidence="1 2">TWF694</strain>
    </source>
</reference>
<dbReference type="Proteomes" id="UP001365542">
    <property type="component" value="Unassembled WGS sequence"/>
</dbReference>
<comment type="caution">
    <text evidence="1">The sequence shown here is derived from an EMBL/GenBank/DDBJ whole genome shotgun (WGS) entry which is preliminary data.</text>
</comment>
<evidence type="ECO:0000313" key="2">
    <source>
        <dbReference type="Proteomes" id="UP001365542"/>
    </source>
</evidence>
<keyword evidence="2" id="KW-1185">Reference proteome</keyword>
<proteinExistence type="predicted"/>
<protein>
    <submittedName>
        <fullName evidence="1">Uncharacterized protein</fullName>
    </submittedName>
</protein>
<sequence length="163" mass="17806">MMDLRDVAQSTIWAVPVLHQVRSAKLKPGMSQQATQSFAGVSFRPQPRASNQTTALVRQTQKNFIVPWQFAYNRLPPRASDNLTDKPIVAPTANLASISSTPLEAIATTYEPHMGPTAGIQRETQPRPAATLGACTSLHQRRCVDRSRVHVGDGDATNMKDTS</sequence>
<dbReference type="AlphaFoldDB" id="A0AAV9X2H7"/>
<evidence type="ECO:0000313" key="1">
    <source>
        <dbReference type="EMBL" id="KAK6532181.1"/>
    </source>
</evidence>
<name>A0AAV9X2H7_9PEZI</name>
<dbReference type="EMBL" id="JAVHJO010000012">
    <property type="protein sequence ID" value="KAK6532181.1"/>
    <property type="molecule type" value="Genomic_DNA"/>
</dbReference>
<organism evidence="1 2">
    <name type="scientific">Orbilia ellipsospora</name>
    <dbReference type="NCBI Taxonomy" id="2528407"/>
    <lineage>
        <taxon>Eukaryota</taxon>
        <taxon>Fungi</taxon>
        <taxon>Dikarya</taxon>
        <taxon>Ascomycota</taxon>
        <taxon>Pezizomycotina</taxon>
        <taxon>Orbiliomycetes</taxon>
        <taxon>Orbiliales</taxon>
        <taxon>Orbiliaceae</taxon>
        <taxon>Orbilia</taxon>
    </lineage>
</organism>
<accession>A0AAV9X2H7</accession>